<dbReference type="AlphaFoldDB" id="A0A1Y3EM98"/>
<dbReference type="Proteomes" id="UP000243006">
    <property type="component" value="Unassembled WGS sequence"/>
</dbReference>
<evidence type="ECO:0000313" key="1">
    <source>
        <dbReference type="EMBL" id="OUC44669.1"/>
    </source>
</evidence>
<accession>A0A1Y3EM98</accession>
<proteinExistence type="predicted"/>
<organism evidence="1 2">
    <name type="scientific">Trichinella nativa</name>
    <dbReference type="NCBI Taxonomy" id="6335"/>
    <lineage>
        <taxon>Eukaryota</taxon>
        <taxon>Metazoa</taxon>
        <taxon>Ecdysozoa</taxon>
        <taxon>Nematoda</taxon>
        <taxon>Enoplea</taxon>
        <taxon>Dorylaimia</taxon>
        <taxon>Trichinellida</taxon>
        <taxon>Trichinellidae</taxon>
        <taxon>Trichinella</taxon>
    </lineage>
</organism>
<evidence type="ECO:0000313" key="2">
    <source>
        <dbReference type="Proteomes" id="UP000243006"/>
    </source>
</evidence>
<reference evidence="1 2" key="1">
    <citation type="submission" date="2015-04" db="EMBL/GenBank/DDBJ databases">
        <title>Draft genome of the roundworm Trichinella nativa.</title>
        <authorList>
            <person name="Mitreva M."/>
        </authorList>
    </citation>
    <scope>NUCLEOTIDE SEQUENCE [LARGE SCALE GENOMIC DNA]</scope>
    <source>
        <strain evidence="1 2">ISS45</strain>
    </source>
</reference>
<sequence>MSLFQMSYPLCCFVIEIVKEKETREILEREHQCRDDREVEEYSDVKQLPHKVDSCVCYVYASCMLCV</sequence>
<gene>
    <name evidence="1" type="ORF">D917_08903</name>
</gene>
<name>A0A1Y3EM98_9BILA</name>
<comment type="caution">
    <text evidence="1">The sequence shown here is derived from an EMBL/GenBank/DDBJ whole genome shotgun (WGS) entry which is preliminary data.</text>
</comment>
<dbReference type="EMBL" id="LVZM01012245">
    <property type="protein sequence ID" value="OUC44669.1"/>
    <property type="molecule type" value="Genomic_DNA"/>
</dbReference>
<protein>
    <submittedName>
        <fullName evidence="1">Uncharacterized protein</fullName>
    </submittedName>
</protein>